<feature type="domain" description="Pyridoxamine 5'-phosphate oxidase Alr4036 family FMN-binding" evidence="5">
    <location>
        <begin position="19"/>
        <end position="106"/>
    </location>
</feature>
<dbReference type="Gene3D" id="2.30.110.10">
    <property type="entry name" value="Electron Transport, Fmn-binding Protein, Chain A"/>
    <property type="match status" value="1"/>
</dbReference>
<keyword evidence="4" id="KW-0560">Oxidoreductase</keyword>
<keyword evidence="3" id="KW-0288">FMN</keyword>
<evidence type="ECO:0000313" key="7">
    <source>
        <dbReference type="Proteomes" id="UP000017881"/>
    </source>
</evidence>
<comment type="cofactor">
    <cofactor evidence="1">
        <name>FMN</name>
        <dbReference type="ChEBI" id="CHEBI:58210"/>
    </cofactor>
</comment>
<dbReference type="PATRIC" id="fig|1260251.3.peg.930"/>
<evidence type="ECO:0000259" key="5">
    <source>
        <dbReference type="Pfam" id="PF12766"/>
    </source>
</evidence>
<proteinExistence type="predicted"/>
<dbReference type="OrthoDB" id="5120525at2"/>
<evidence type="ECO:0000256" key="2">
    <source>
        <dbReference type="ARBA" id="ARBA00022630"/>
    </source>
</evidence>
<dbReference type="SUPFAM" id="SSF50475">
    <property type="entry name" value="FMN-binding split barrel"/>
    <property type="match status" value="1"/>
</dbReference>
<dbReference type="Proteomes" id="UP000017881">
    <property type="component" value="Chromosome"/>
</dbReference>
<dbReference type="GO" id="GO:0010181">
    <property type="term" value="F:FMN binding"/>
    <property type="evidence" value="ECO:0007669"/>
    <property type="project" value="InterPro"/>
</dbReference>
<organism evidence="6 7">
    <name type="scientific">Spiribacter salinus M19-40</name>
    <dbReference type="NCBI Taxonomy" id="1260251"/>
    <lineage>
        <taxon>Bacteria</taxon>
        <taxon>Pseudomonadati</taxon>
        <taxon>Pseudomonadota</taxon>
        <taxon>Gammaproteobacteria</taxon>
        <taxon>Chromatiales</taxon>
        <taxon>Ectothiorhodospiraceae</taxon>
        <taxon>Spiribacter</taxon>
    </lineage>
</organism>
<evidence type="ECO:0000256" key="4">
    <source>
        <dbReference type="ARBA" id="ARBA00023002"/>
    </source>
</evidence>
<name>R4VKH6_9GAMM</name>
<dbReference type="RefSeq" id="WP_016353324.1">
    <property type="nucleotide sequence ID" value="NC_021291.1"/>
</dbReference>
<dbReference type="KEGG" id="ssal:SPISAL_04615"/>
<dbReference type="Pfam" id="PF12766">
    <property type="entry name" value="Pyridox_oxase_2"/>
    <property type="match status" value="1"/>
</dbReference>
<keyword evidence="7" id="KW-1185">Reference proteome</keyword>
<dbReference type="InterPro" id="IPR012349">
    <property type="entry name" value="Split_barrel_FMN-bd"/>
</dbReference>
<sequence length="189" mass="21257">MTEELHEWARSLDTLLDQTWKRLARGVADRRAPARHPTLATVDHAGLPQARTVVLRSADPDTGQLRIYTDRHADKVDDVQAHPFAAVHVWDNVAHLQMRLGAEVEILTGETLAPVWTQLTDHARSCYGFHPASGGAIADGLAYEKWPDLTAFAVLELTIKHMDILHLGYQHRRARYHRGDGWAGQWVVP</sequence>
<dbReference type="eggNOG" id="COG0259">
    <property type="taxonomic scope" value="Bacteria"/>
</dbReference>
<reference evidence="6 7" key="1">
    <citation type="journal article" date="2013" name="Genome Announc.">
        <title>Draft Genome of Spiribacter salinus M19-40, an Abundant Gammaproteobacterium in Aquatic Hypersaline Environments.</title>
        <authorList>
            <person name="Leon M.J."/>
            <person name="Ghai R."/>
            <person name="Fernandez A.B."/>
            <person name="Sanchez-Porro C."/>
            <person name="Rodriguez-Valera F."/>
            <person name="Ventosa A."/>
        </authorList>
    </citation>
    <scope>NUCLEOTIDE SEQUENCE [LARGE SCALE GENOMIC DNA]</scope>
    <source>
        <strain evidence="6">M19-40</strain>
    </source>
</reference>
<protein>
    <submittedName>
        <fullName evidence="6">Putative pyridoxine/pyridoxamine 5'-phosphate oxidase</fullName>
    </submittedName>
</protein>
<dbReference type="GO" id="GO:0008615">
    <property type="term" value="P:pyridoxine biosynthetic process"/>
    <property type="evidence" value="ECO:0007669"/>
    <property type="project" value="InterPro"/>
</dbReference>
<evidence type="ECO:0000313" key="6">
    <source>
        <dbReference type="EMBL" id="AGM41017.1"/>
    </source>
</evidence>
<dbReference type="PANTHER" id="PTHR10851:SF3">
    <property type="entry name" value="PYRIDOXINE_PYRIDOXAMINE 5'-PHOSPHATE OXIDASE 2"/>
    <property type="match status" value="1"/>
</dbReference>
<dbReference type="HOGENOM" id="CLU_058669_0_2_6"/>
<dbReference type="EMBL" id="CP005963">
    <property type="protein sequence ID" value="AGM41017.1"/>
    <property type="molecule type" value="Genomic_DNA"/>
</dbReference>
<gene>
    <name evidence="6" type="ORF">SPISAL_04615</name>
</gene>
<dbReference type="InterPro" id="IPR024624">
    <property type="entry name" value="Pyridox_Oxase_Alr4036_FMN-bd"/>
</dbReference>
<dbReference type="InterPro" id="IPR000659">
    <property type="entry name" value="Pyridox_Oxase"/>
</dbReference>
<dbReference type="AlphaFoldDB" id="R4VKH6"/>
<keyword evidence="2" id="KW-0285">Flavoprotein</keyword>
<dbReference type="PANTHER" id="PTHR10851">
    <property type="entry name" value="PYRIDOXINE-5-PHOSPHATE OXIDASE"/>
    <property type="match status" value="1"/>
</dbReference>
<accession>R4VKH6</accession>
<evidence type="ECO:0000256" key="1">
    <source>
        <dbReference type="ARBA" id="ARBA00001917"/>
    </source>
</evidence>
<dbReference type="GO" id="GO:0004733">
    <property type="term" value="F:pyridoxamine phosphate oxidase activity"/>
    <property type="evidence" value="ECO:0007669"/>
    <property type="project" value="InterPro"/>
</dbReference>
<evidence type="ECO:0000256" key="3">
    <source>
        <dbReference type="ARBA" id="ARBA00022643"/>
    </source>
</evidence>